<dbReference type="InterPro" id="IPR001789">
    <property type="entry name" value="Sig_transdc_resp-reg_receiver"/>
</dbReference>
<dbReference type="Pfam" id="PF21332">
    <property type="entry name" value="AmiR_N"/>
    <property type="match status" value="1"/>
</dbReference>
<dbReference type="InterPro" id="IPR011006">
    <property type="entry name" value="CheY-like_superfamily"/>
</dbReference>
<protein>
    <submittedName>
        <fullName evidence="4">AmiR/NasT family two-component response regulator</fullName>
    </submittedName>
</protein>
<dbReference type="SMART" id="SM01012">
    <property type="entry name" value="ANTAR"/>
    <property type="match status" value="1"/>
</dbReference>
<organism evidence="4 5">
    <name type="scientific">Marinobacter oulmenensis</name>
    <dbReference type="NCBI Taxonomy" id="643747"/>
    <lineage>
        <taxon>Bacteria</taxon>
        <taxon>Pseudomonadati</taxon>
        <taxon>Pseudomonadota</taxon>
        <taxon>Gammaproteobacteria</taxon>
        <taxon>Pseudomonadales</taxon>
        <taxon>Marinobacteraceae</taxon>
        <taxon>Marinobacter</taxon>
    </lineage>
</organism>
<dbReference type="GO" id="GO:0000160">
    <property type="term" value="P:phosphorelay signal transduction system"/>
    <property type="evidence" value="ECO:0007669"/>
    <property type="project" value="InterPro"/>
</dbReference>
<keyword evidence="5" id="KW-1185">Reference proteome</keyword>
<feature type="domain" description="ANTAR" evidence="3">
    <location>
        <begin position="125"/>
        <end position="186"/>
    </location>
</feature>
<feature type="domain" description="Response regulatory" evidence="2">
    <location>
        <begin position="13"/>
        <end position="119"/>
    </location>
</feature>
<dbReference type="Gene3D" id="1.10.10.10">
    <property type="entry name" value="Winged helix-like DNA-binding domain superfamily/Winged helix DNA-binding domain"/>
    <property type="match status" value="1"/>
</dbReference>
<dbReference type="InterPro" id="IPR049021">
    <property type="entry name" value="AmiR_N"/>
</dbReference>
<dbReference type="RefSeq" id="WP_183706016.1">
    <property type="nucleotide sequence ID" value="NZ_JACHFE010000009.1"/>
</dbReference>
<dbReference type="GO" id="GO:0003723">
    <property type="term" value="F:RNA binding"/>
    <property type="evidence" value="ECO:0007669"/>
    <property type="project" value="InterPro"/>
</dbReference>
<evidence type="ECO:0000313" key="4">
    <source>
        <dbReference type="EMBL" id="MBB5322632.1"/>
    </source>
</evidence>
<dbReference type="InterPro" id="IPR008327">
    <property type="entry name" value="Sig_transdc_resp-reg_antiterm"/>
</dbReference>
<dbReference type="InterPro" id="IPR036388">
    <property type="entry name" value="WH-like_DNA-bd_sf"/>
</dbReference>
<comment type="caution">
    <text evidence="4">The sequence shown here is derived from an EMBL/GenBank/DDBJ whole genome shotgun (WGS) entry which is preliminary data.</text>
</comment>
<name>A0A840UC76_9GAMM</name>
<dbReference type="AlphaFoldDB" id="A0A840UC76"/>
<dbReference type="PROSITE" id="PS50110">
    <property type="entry name" value="RESPONSE_REGULATORY"/>
    <property type="match status" value="1"/>
</dbReference>
<dbReference type="SUPFAM" id="SSF52172">
    <property type="entry name" value="CheY-like"/>
    <property type="match status" value="1"/>
</dbReference>
<dbReference type="EMBL" id="JACHFE010000009">
    <property type="protein sequence ID" value="MBB5322632.1"/>
    <property type="molecule type" value="Genomic_DNA"/>
</dbReference>
<gene>
    <name evidence="4" type="ORF">HNR38_003139</name>
</gene>
<dbReference type="Pfam" id="PF03861">
    <property type="entry name" value="ANTAR"/>
    <property type="match status" value="1"/>
</dbReference>
<accession>A0A840UC76</accession>
<dbReference type="PROSITE" id="PS50921">
    <property type="entry name" value="ANTAR"/>
    <property type="match status" value="1"/>
</dbReference>
<proteinExistence type="predicted"/>
<dbReference type="PIRSF" id="PIRSF036382">
    <property type="entry name" value="RR_antiterm"/>
    <property type="match status" value="1"/>
</dbReference>
<evidence type="ECO:0000313" key="5">
    <source>
        <dbReference type="Proteomes" id="UP000591735"/>
    </source>
</evidence>
<evidence type="ECO:0000259" key="2">
    <source>
        <dbReference type="PROSITE" id="PS50110"/>
    </source>
</evidence>
<dbReference type="Proteomes" id="UP000591735">
    <property type="component" value="Unassembled WGS sequence"/>
</dbReference>
<sequence length="196" mass="21843">MTDNNVALTSRKKVLLVDCDDRLTEQLGKSLKRLGMDTTTLPEGAQDIPADITSVIVEIDELQSRQLVEHARQTGLPIIALSKHETLSRIESAIAIGATAMLNRPVTQSSVYTTLMMAQGLREQINTLEAENARQAQRLEQRPRLARAVAHLMLELGLNESDAYERIRLLSMKLNVSIEQICSDIERESLVKGVRN</sequence>
<evidence type="ECO:0000259" key="3">
    <source>
        <dbReference type="PROSITE" id="PS50921"/>
    </source>
</evidence>
<reference evidence="4 5" key="1">
    <citation type="submission" date="2020-08" db="EMBL/GenBank/DDBJ databases">
        <title>Genomic Encyclopedia of Type Strains, Phase IV (KMG-IV): sequencing the most valuable type-strain genomes for metagenomic binning, comparative biology and taxonomic classification.</title>
        <authorList>
            <person name="Goeker M."/>
        </authorList>
    </citation>
    <scope>NUCLEOTIDE SEQUENCE [LARGE SCALE GENOMIC DNA]</scope>
    <source>
        <strain evidence="4 5">DSM 22359</strain>
    </source>
</reference>
<dbReference type="Gene3D" id="3.40.50.2300">
    <property type="match status" value="1"/>
</dbReference>
<evidence type="ECO:0000256" key="1">
    <source>
        <dbReference type="PROSITE-ProRule" id="PRU00169"/>
    </source>
</evidence>
<comment type="caution">
    <text evidence="1">Lacks conserved residue(s) required for the propagation of feature annotation.</text>
</comment>
<dbReference type="InterPro" id="IPR005561">
    <property type="entry name" value="ANTAR"/>
</dbReference>